<dbReference type="VEuPathDB" id="VectorBase:ASIC000571"/>
<proteinExistence type="predicted"/>
<gene>
    <name evidence="1" type="ORF">ZHAS_00000571</name>
</gene>
<accession>A0A084VA95</accession>
<protein>
    <submittedName>
        <fullName evidence="1 2">Uncharacterized protein</fullName>
    </submittedName>
</protein>
<dbReference type="EMBL" id="KE524109">
    <property type="protein sequence ID" value="KFB34889.1"/>
    <property type="molecule type" value="Genomic_DNA"/>
</dbReference>
<evidence type="ECO:0000313" key="2">
    <source>
        <dbReference type="EnsemblMetazoa" id="ASIC000571-PA"/>
    </source>
</evidence>
<dbReference type="EnsemblMetazoa" id="ASIC000571-RA">
    <property type="protein sequence ID" value="ASIC000571-PA"/>
    <property type="gene ID" value="ASIC000571"/>
</dbReference>
<dbReference type="Proteomes" id="UP000030765">
    <property type="component" value="Unassembled WGS sequence"/>
</dbReference>
<dbReference type="EMBL" id="ATLV01003048">
    <property type="status" value="NOT_ANNOTATED_CDS"/>
    <property type="molecule type" value="Genomic_DNA"/>
</dbReference>
<dbReference type="AlphaFoldDB" id="A0A084VA95"/>
<organism evidence="1">
    <name type="scientific">Anopheles sinensis</name>
    <name type="common">Mosquito</name>
    <dbReference type="NCBI Taxonomy" id="74873"/>
    <lineage>
        <taxon>Eukaryota</taxon>
        <taxon>Metazoa</taxon>
        <taxon>Ecdysozoa</taxon>
        <taxon>Arthropoda</taxon>
        <taxon>Hexapoda</taxon>
        <taxon>Insecta</taxon>
        <taxon>Pterygota</taxon>
        <taxon>Neoptera</taxon>
        <taxon>Endopterygota</taxon>
        <taxon>Diptera</taxon>
        <taxon>Nematocera</taxon>
        <taxon>Culicoidea</taxon>
        <taxon>Culicidae</taxon>
        <taxon>Anophelinae</taxon>
        <taxon>Anopheles</taxon>
    </lineage>
</organism>
<evidence type="ECO:0000313" key="3">
    <source>
        <dbReference type="Proteomes" id="UP000030765"/>
    </source>
</evidence>
<name>A0A084VA95_ANOSI</name>
<reference evidence="1 3" key="1">
    <citation type="journal article" date="2014" name="BMC Genomics">
        <title>Genome sequence of Anopheles sinensis provides insight into genetics basis of mosquito competence for malaria parasites.</title>
        <authorList>
            <person name="Zhou D."/>
            <person name="Zhang D."/>
            <person name="Ding G."/>
            <person name="Shi L."/>
            <person name="Hou Q."/>
            <person name="Ye Y."/>
            <person name="Xu Y."/>
            <person name="Zhou H."/>
            <person name="Xiong C."/>
            <person name="Li S."/>
            <person name="Yu J."/>
            <person name="Hong S."/>
            <person name="Yu X."/>
            <person name="Zou P."/>
            <person name="Chen C."/>
            <person name="Chang X."/>
            <person name="Wang W."/>
            <person name="Lv Y."/>
            <person name="Sun Y."/>
            <person name="Ma L."/>
            <person name="Shen B."/>
            <person name="Zhu C."/>
        </authorList>
    </citation>
    <scope>NUCLEOTIDE SEQUENCE [LARGE SCALE GENOMIC DNA]</scope>
</reference>
<sequence>MSAQRWRRPVSSERNVRLFGVVRQSQNSQPHASLSSTRLPYRTHLPTADTKLFSGATLLSLSLFLSGEDFLFLPWLPVLRKAKFPPGGAQGVRVFVSVVRLARSRRAPPPQAPGAARHPSCQRLCRTEVPFISGSPCHRYAVRPKNQHTFGRRCYHDTTDRDDGWQLQRLARMLNGAQQQRNIAVARWATEVFILV</sequence>
<evidence type="ECO:0000313" key="1">
    <source>
        <dbReference type="EMBL" id="KFB34889.1"/>
    </source>
</evidence>
<keyword evidence="3" id="KW-1185">Reference proteome</keyword>
<reference evidence="2" key="2">
    <citation type="submission" date="2020-05" db="UniProtKB">
        <authorList>
            <consortium name="EnsemblMetazoa"/>
        </authorList>
    </citation>
    <scope>IDENTIFICATION</scope>
</reference>